<comment type="similarity">
    <text evidence="1">Belongs to the plant acyltransferase family.</text>
</comment>
<evidence type="ECO:0000313" key="2">
    <source>
        <dbReference type="EMBL" id="KAJ8444157.1"/>
    </source>
</evidence>
<dbReference type="Gene3D" id="3.30.559.10">
    <property type="entry name" value="Chloramphenicol acetyltransferase-like domain"/>
    <property type="match status" value="2"/>
</dbReference>
<proteinExistence type="inferred from homology"/>
<dbReference type="InterPro" id="IPR023213">
    <property type="entry name" value="CAT-like_dom_sf"/>
</dbReference>
<dbReference type="PANTHER" id="PTHR31642:SF231">
    <property type="entry name" value="BAHD FAMILY ACYLTRANSFERASE, CLADE V"/>
    <property type="match status" value="1"/>
</dbReference>
<dbReference type="Proteomes" id="UP001153076">
    <property type="component" value="Unassembled WGS sequence"/>
</dbReference>
<evidence type="ECO:0000256" key="1">
    <source>
        <dbReference type="ARBA" id="ARBA00009861"/>
    </source>
</evidence>
<gene>
    <name evidence="2" type="ORF">Cgig2_030977</name>
</gene>
<sequence length="448" mass="50110">MEATILVSNQDVVKDDPITLVSPENPLPHETIFLSNIDQAVSFPVETLYFFQVNEGKTLMTSDISEKVKKAVIETLIPYYFLAGRLRFNCEIERLELVCNNAGMAFVSAESRLTIEDLGDLSLPNPTFGHFVHRHGLYKSLAETPLFTIQITKFKCGGFSLGVVTNHGILDGKSASDMLQNLASICRGEGLKIPLIHNDRTSLRARSPPMIKFPHKEYIMLPRISSLATCFTTSYESSPSPLVWKKEYDHRLFSFDSKLINRLKEEAVIKCSSFDALVAHIWRARTRAVFDDPNDFSTVLFAVDVRSIVSPPLPNGFVGNAVITAYATSRVSDLIDKPLSYSVKLVKEGKERITEDYVRSVIDWLEIYNGVPATNNHNFYVSAWWKLPFGNLDFGFGKAIHGGPVISGNDEFVLLLSQGNGSKSGGVNVWLSLENEKMTKFMSYVFNI</sequence>
<dbReference type="GO" id="GO:0016747">
    <property type="term" value="F:acyltransferase activity, transferring groups other than amino-acyl groups"/>
    <property type="evidence" value="ECO:0007669"/>
    <property type="project" value="TreeGrafter"/>
</dbReference>
<accession>A0A9Q1KJ14</accession>
<keyword evidence="3" id="KW-1185">Reference proteome</keyword>
<evidence type="ECO:0000313" key="3">
    <source>
        <dbReference type="Proteomes" id="UP001153076"/>
    </source>
</evidence>
<dbReference type="PANTHER" id="PTHR31642">
    <property type="entry name" value="TRICHOTHECENE 3-O-ACETYLTRANSFERASE"/>
    <property type="match status" value="1"/>
</dbReference>
<dbReference type="OrthoDB" id="671439at2759"/>
<reference evidence="2" key="1">
    <citation type="submission" date="2022-04" db="EMBL/GenBank/DDBJ databases">
        <title>Carnegiea gigantea Genome sequencing and assembly v2.</title>
        <authorList>
            <person name="Copetti D."/>
            <person name="Sanderson M.J."/>
            <person name="Burquez A."/>
            <person name="Wojciechowski M.F."/>
        </authorList>
    </citation>
    <scope>NUCLEOTIDE SEQUENCE</scope>
    <source>
        <strain evidence="2">SGP5-SGP5p</strain>
        <tissue evidence="2">Aerial part</tissue>
    </source>
</reference>
<dbReference type="AlphaFoldDB" id="A0A9Q1KJ14"/>
<dbReference type="EMBL" id="JAKOGI010000104">
    <property type="protein sequence ID" value="KAJ8444157.1"/>
    <property type="molecule type" value="Genomic_DNA"/>
</dbReference>
<evidence type="ECO:0008006" key="4">
    <source>
        <dbReference type="Google" id="ProtNLM"/>
    </source>
</evidence>
<comment type="caution">
    <text evidence="2">The sequence shown here is derived from an EMBL/GenBank/DDBJ whole genome shotgun (WGS) entry which is preliminary data.</text>
</comment>
<protein>
    <recommendedName>
        <fullName evidence="4">Omega-hydroxypalmitate O-feruloyl transferase</fullName>
    </recommendedName>
</protein>
<dbReference type="InterPro" id="IPR050317">
    <property type="entry name" value="Plant_Fungal_Acyltransferase"/>
</dbReference>
<dbReference type="Pfam" id="PF02458">
    <property type="entry name" value="Transferase"/>
    <property type="match status" value="1"/>
</dbReference>
<organism evidence="2 3">
    <name type="scientific">Carnegiea gigantea</name>
    <dbReference type="NCBI Taxonomy" id="171969"/>
    <lineage>
        <taxon>Eukaryota</taxon>
        <taxon>Viridiplantae</taxon>
        <taxon>Streptophyta</taxon>
        <taxon>Embryophyta</taxon>
        <taxon>Tracheophyta</taxon>
        <taxon>Spermatophyta</taxon>
        <taxon>Magnoliopsida</taxon>
        <taxon>eudicotyledons</taxon>
        <taxon>Gunneridae</taxon>
        <taxon>Pentapetalae</taxon>
        <taxon>Caryophyllales</taxon>
        <taxon>Cactineae</taxon>
        <taxon>Cactaceae</taxon>
        <taxon>Cactoideae</taxon>
        <taxon>Echinocereeae</taxon>
        <taxon>Carnegiea</taxon>
    </lineage>
</organism>
<name>A0A9Q1KJ14_9CARY</name>